<dbReference type="HOGENOM" id="CLU_115403_6_0_3"/>
<proteinExistence type="inferred from homology"/>
<dbReference type="PANTHER" id="PTHR33495">
    <property type="entry name" value="ANTI-SIGMA FACTOR ANTAGONIST TM_1081-RELATED-RELATED"/>
    <property type="match status" value="1"/>
</dbReference>
<dbReference type="CDD" id="cd07043">
    <property type="entry name" value="STAS_anti-anti-sigma_factors"/>
    <property type="match status" value="1"/>
</dbReference>
<evidence type="ECO:0000256" key="2">
    <source>
        <dbReference type="RuleBase" id="RU003749"/>
    </source>
</evidence>
<dbReference type="InterPro" id="IPR003658">
    <property type="entry name" value="Anti-sigma_ant"/>
</dbReference>
<gene>
    <name evidence="4" type="ORF">GKIL_1465</name>
</gene>
<evidence type="ECO:0000313" key="5">
    <source>
        <dbReference type="Proteomes" id="UP000017396"/>
    </source>
</evidence>
<dbReference type="GO" id="GO:0043856">
    <property type="term" value="F:anti-sigma factor antagonist activity"/>
    <property type="evidence" value="ECO:0007669"/>
    <property type="project" value="InterPro"/>
</dbReference>
<protein>
    <recommendedName>
        <fullName evidence="2">Anti-sigma factor antagonist</fullName>
    </recommendedName>
</protein>
<dbReference type="NCBIfam" id="TIGR00377">
    <property type="entry name" value="ant_ant_sig"/>
    <property type="match status" value="1"/>
</dbReference>
<reference evidence="4 5" key="1">
    <citation type="journal article" date="2013" name="PLoS ONE">
        <title>Cultivation and Complete Genome Sequencing of Gloeobacter kilaueensis sp. nov., from a Lava Cave in Kilauea Caldera, Hawai'i.</title>
        <authorList>
            <person name="Saw J.H."/>
            <person name="Schatz M."/>
            <person name="Brown M.V."/>
            <person name="Kunkel D.D."/>
            <person name="Foster J.S."/>
            <person name="Shick H."/>
            <person name="Christensen S."/>
            <person name="Hou S."/>
            <person name="Wan X."/>
            <person name="Donachie S.P."/>
        </authorList>
    </citation>
    <scope>NUCLEOTIDE SEQUENCE [LARGE SCALE GENOMIC DNA]</scope>
    <source>
        <strain evidence="5">JS</strain>
    </source>
</reference>
<sequence>MTVSLRGTRDEGDNYQVFRLIGQLDAFSEPVFKKILNKHIDDGPANIILDLSQIDFLDSSGQGALVQLAKKVQGLSGSFQIVTNQRVTQSLRLVRLDQFLTLRNTLEEAVEQVPGS</sequence>
<dbReference type="KEGG" id="glj:GKIL_1465"/>
<comment type="similarity">
    <text evidence="1 2">Belongs to the anti-sigma-factor antagonist family.</text>
</comment>
<dbReference type="eggNOG" id="COG1366">
    <property type="taxonomic scope" value="Bacteria"/>
</dbReference>
<dbReference type="EMBL" id="CP003587">
    <property type="protein sequence ID" value="AGY57711.1"/>
    <property type="molecule type" value="Genomic_DNA"/>
</dbReference>
<organism evidence="4 5">
    <name type="scientific">Gloeobacter kilaueensis (strain ATCC BAA-2537 / CCAP 1431/1 / ULC 316 / JS1)</name>
    <dbReference type="NCBI Taxonomy" id="1183438"/>
    <lineage>
        <taxon>Bacteria</taxon>
        <taxon>Bacillati</taxon>
        <taxon>Cyanobacteriota</taxon>
        <taxon>Cyanophyceae</taxon>
        <taxon>Gloeobacterales</taxon>
        <taxon>Gloeobacteraceae</taxon>
        <taxon>Gloeobacter</taxon>
    </lineage>
</organism>
<evidence type="ECO:0000259" key="3">
    <source>
        <dbReference type="PROSITE" id="PS50801"/>
    </source>
</evidence>
<dbReference type="STRING" id="1183438.GKIL_1465"/>
<name>U5QFJ4_GLOK1</name>
<dbReference type="Pfam" id="PF01740">
    <property type="entry name" value="STAS"/>
    <property type="match status" value="1"/>
</dbReference>
<dbReference type="AlphaFoldDB" id="U5QFJ4"/>
<dbReference type="RefSeq" id="WP_023172814.1">
    <property type="nucleotide sequence ID" value="NC_022600.1"/>
</dbReference>
<dbReference type="Gene3D" id="3.30.750.24">
    <property type="entry name" value="STAS domain"/>
    <property type="match status" value="1"/>
</dbReference>
<dbReference type="Proteomes" id="UP000017396">
    <property type="component" value="Chromosome"/>
</dbReference>
<accession>U5QFJ4</accession>
<keyword evidence="5" id="KW-1185">Reference proteome</keyword>
<dbReference type="InterPro" id="IPR036513">
    <property type="entry name" value="STAS_dom_sf"/>
</dbReference>
<evidence type="ECO:0000256" key="1">
    <source>
        <dbReference type="ARBA" id="ARBA00009013"/>
    </source>
</evidence>
<dbReference type="InterPro" id="IPR002645">
    <property type="entry name" value="STAS_dom"/>
</dbReference>
<dbReference type="SUPFAM" id="SSF52091">
    <property type="entry name" value="SpoIIaa-like"/>
    <property type="match status" value="1"/>
</dbReference>
<evidence type="ECO:0000313" key="4">
    <source>
        <dbReference type="EMBL" id="AGY57711.1"/>
    </source>
</evidence>
<dbReference type="PROSITE" id="PS50801">
    <property type="entry name" value="STAS"/>
    <property type="match status" value="1"/>
</dbReference>
<feature type="domain" description="STAS" evidence="3">
    <location>
        <begin position="17"/>
        <end position="113"/>
    </location>
</feature>
<dbReference type="PANTHER" id="PTHR33495:SF2">
    <property type="entry name" value="ANTI-SIGMA FACTOR ANTAGONIST TM_1081-RELATED"/>
    <property type="match status" value="1"/>
</dbReference>
<dbReference type="PATRIC" id="fig|1183438.3.peg.1443"/>